<reference evidence="1" key="2">
    <citation type="submission" date="2020-11" db="EMBL/GenBank/DDBJ databases">
        <authorList>
            <person name="McCartney M.A."/>
            <person name="Auch B."/>
            <person name="Kono T."/>
            <person name="Mallez S."/>
            <person name="Becker A."/>
            <person name="Gohl D.M."/>
            <person name="Silverstein K.A.T."/>
            <person name="Koren S."/>
            <person name="Bechman K.B."/>
            <person name="Herman A."/>
            <person name="Abrahante J.E."/>
            <person name="Garbe J."/>
        </authorList>
    </citation>
    <scope>NUCLEOTIDE SEQUENCE</scope>
    <source>
        <strain evidence="1">Duluth1</strain>
        <tissue evidence="1">Whole animal</tissue>
    </source>
</reference>
<evidence type="ECO:0000313" key="2">
    <source>
        <dbReference type="Proteomes" id="UP000828390"/>
    </source>
</evidence>
<evidence type="ECO:0000313" key="1">
    <source>
        <dbReference type="EMBL" id="KAH3723502.1"/>
    </source>
</evidence>
<name>A0A9D4CFF7_DREPO</name>
<dbReference type="AlphaFoldDB" id="A0A9D4CFF7"/>
<proteinExistence type="predicted"/>
<accession>A0A9D4CFF7</accession>
<keyword evidence="2" id="KW-1185">Reference proteome</keyword>
<sequence>MVLNLPEAEASSVPGHHVFYLPRLVRAQACARIRDLPMPGEWLWTSVPECEQTLESVWWPRAVTCLAW</sequence>
<comment type="caution">
    <text evidence="1">The sequence shown here is derived from an EMBL/GenBank/DDBJ whole genome shotgun (WGS) entry which is preliminary data.</text>
</comment>
<dbReference type="Proteomes" id="UP000828390">
    <property type="component" value="Unassembled WGS sequence"/>
</dbReference>
<gene>
    <name evidence="1" type="ORF">DPMN_049290</name>
</gene>
<reference evidence="1" key="1">
    <citation type="journal article" date="2019" name="bioRxiv">
        <title>The Genome of the Zebra Mussel, Dreissena polymorpha: A Resource for Invasive Species Research.</title>
        <authorList>
            <person name="McCartney M.A."/>
            <person name="Auch B."/>
            <person name="Kono T."/>
            <person name="Mallez S."/>
            <person name="Zhang Y."/>
            <person name="Obille A."/>
            <person name="Becker A."/>
            <person name="Abrahante J.E."/>
            <person name="Garbe J."/>
            <person name="Badalamenti J.P."/>
            <person name="Herman A."/>
            <person name="Mangelson H."/>
            <person name="Liachko I."/>
            <person name="Sullivan S."/>
            <person name="Sone E.D."/>
            <person name="Koren S."/>
            <person name="Silverstein K.A.T."/>
            <person name="Beckman K.B."/>
            <person name="Gohl D.M."/>
        </authorList>
    </citation>
    <scope>NUCLEOTIDE SEQUENCE</scope>
    <source>
        <strain evidence="1">Duluth1</strain>
        <tissue evidence="1">Whole animal</tissue>
    </source>
</reference>
<organism evidence="1 2">
    <name type="scientific">Dreissena polymorpha</name>
    <name type="common">Zebra mussel</name>
    <name type="synonym">Mytilus polymorpha</name>
    <dbReference type="NCBI Taxonomy" id="45954"/>
    <lineage>
        <taxon>Eukaryota</taxon>
        <taxon>Metazoa</taxon>
        <taxon>Spiralia</taxon>
        <taxon>Lophotrochozoa</taxon>
        <taxon>Mollusca</taxon>
        <taxon>Bivalvia</taxon>
        <taxon>Autobranchia</taxon>
        <taxon>Heteroconchia</taxon>
        <taxon>Euheterodonta</taxon>
        <taxon>Imparidentia</taxon>
        <taxon>Neoheterodontei</taxon>
        <taxon>Myida</taxon>
        <taxon>Dreissenoidea</taxon>
        <taxon>Dreissenidae</taxon>
        <taxon>Dreissena</taxon>
    </lineage>
</organism>
<protein>
    <submittedName>
        <fullName evidence="1">Uncharacterized protein</fullName>
    </submittedName>
</protein>
<dbReference type="EMBL" id="JAIWYP010000012">
    <property type="protein sequence ID" value="KAH3723502.1"/>
    <property type="molecule type" value="Genomic_DNA"/>
</dbReference>